<evidence type="ECO:0000256" key="6">
    <source>
        <dbReference type="ARBA" id="ARBA00022679"/>
    </source>
</evidence>
<dbReference type="InterPro" id="IPR003385">
    <property type="entry name" value="Glyco_hydro_77"/>
</dbReference>
<dbReference type="EC" id="2.4.1.25" evidence="3 10"/>
<evidence type="ECO:0000256" key="2">
    <source>
        <dbReference type="ARBA" id="ARBA00005684"/>
    </source>
</evidence>
<dbReference type="GO" id="GO:0004134">
    <property type="term" value="F:4-alpha-glucanotransferase activity"/>
    <property type="evidence" value="ECO:0007669"/>
    <property type="project" value="UniProtKB-EC"/>
</dbReference>
<dbReference type="InterPro" id="IPR017853">
    <property type="entry name" value="GH"/>
</dbReference>
<evidence type="ECO:0000256" key="10">
    <source>
        <dbReference type="RuleBase" id="RU361207"/>
    </source>
</evidence>
<evidence type="ECO:0000256" key="7">
    <source>
        <dbReference type="ARBA" id="ARBA00023277"/>
    </source>
</evidence>
<proteinExistence type="inferred from homology"/>
<protein>
    <recommendedName>
        <fullName evidence="4 10">4-alpha-glucanotransferase</fullName>
        <ecNumber evidence="3 10">2.4.1.25</ecNumber>
    </recommendedName>
    <alternativeName>
        <fullName evidence="8 10">Amylomaltase</fullName>
    </alternativeName>
    <alternativeName>
        <fullName evidence="9 10">Disproportionating enzyme</fullName>
    </alternativeName>
</protein>
<dbReference type="AlphaFoldDB" id="A0A9X3AL95"/>
<dbReference type="Proteomes" id="UP001142648">
    <property type="component" value="Unassembled WGS sequence"/>
</dbReference>
<evidence type="ECO:0000256" key="9">
    <source>
        <dbReference type="ARBA" id="ARBA00031501"/>
    </source>
</evidence>
<dbReference type="EMBL" id="JAOAMV010000003">
    <property type="protein sequence ID" value="MCT2558963.1"/>
    <property type="molecule type" value="Genomic_DNA"/>
</dbReference>
<evidence type="ECO:0000256" key="5">
    <source>
        <dbReference type="ARBA" id="ARBA00022676"/>
    </source>
</evidence>
<dbReference type="PANTHER" id="PTHR32438:SF5">
    <property type="entry name" value="4-ALPHA-GLUCANOTRANSFERASE DPE1, CHLOROPLASTIC_AMYLOPLASTIC"/>
    <property type="match status" value="1"/>
</dbReference>
<evidence type="ECO:0000313" key="12">
    <source>
        <dbReference type="Proteomes" id="UP001142648"/>
    </source>
</evidence>
<name>A0A9X3AL95_9SPHN</name>
<dbReference type="GO" id="GO:0005975">
    <property type="term" value="P:carbohydrate metabolic process"/>
    <property type="evidence" value="ECO:0007669"/>
    <property type="project" value="InterPro"/>
</dbReference>
<keyword evidence="12" id="KW-1185">Reference proteome</keyword>
<dbReference type="NCBIfam" id="TIGR00217">
    <property type="entry name" value="malQ"/>
    <property type="match status" value="1"/>
</dbReference>
<keyword evidence="7 10" id="KW-0119">Carbohydrate metabolism</keyword>
<accession>A0A9X3AL95</accession>
<dbReference type="SUPFAM" id="SSF51445">
    <property type="entry name" value="(Trans)glycosidases"/>
    <property type="match status" value="1"/>
</dbReference>
<keyword evidence="5 10" id="KW-0328">Glycosyltransferase</keyword>
<dbReference type="RefSeq" id="WP_259961824.1">
    <property type="nucleotide sequence ID" value="NZ_JAOAMV010000003.1"/>
</dbReference>
<evidence type="ECO:0000256" key="1">
    <source>
        <dbReference type="ARBA" id="ARBA00000439"/>
    </source>
</evidence>
<evidence type="ECO:0000256" key="3">
    <source>
        <dbReference type="ARBA" id="ARBA00012560"/>
    </source>
</evidence>
<comment type="similarity">
    <text evidence="2 10">Belongs to the disproportionating enzyme family.</text>
</comment>
<evidence type="ECO:0000256" key="8">
    <source>
        <dbReference type="ARBA" id="ARBA00031423"/>
    </source>
</evidence>
<gene>
    <name evidence="11" type="primary">malQ</name>
    <name evidence="11" type="ORF">N0B51_08220</name>
</gene>
<organism evidence="11 12">
    <name type="scientific">Tsuneonella litorea</name>
    <dbReference type="NCBI Taxonomy" id="2976475"/>
    <lineage>
        <taxon>Bacteria</taxon>
        <taxon>Pseudomonadati</taxon>
        <taxon>Pseudomonadota</taxon>
        <taxon>Alphaproteobacteria</taxon>
        <taxon>Sphingomonadales</taxon>
        <taxon>Erythrobacteraceae</taxon>
        <taxon>Tsuneonella</taxon>
    </lineage>
</organism>
<dbReference type="Gene3D" id="3.20.20.80">
    <property type="entry name" value="Glycosidases"/>
    <property type="match status" value="1"/>
</dbReference>
<comment type="catalytic activity">
    <reaction evidence="1 10">
        <text>Transfers a segment of a (1-&gt;4)-alpha-D-glucan to a new position in an acceptor, which may be glucose or a (1-&gt;4)-alpha-D-glucan.</text>
        <dbReference type="EC" id="2.4.1.25"/>
    </reaction>
</comment>
<sequence length="614" mass="64661">MPDDTLEAILGALGDDPAGGQAGRLPAMIVADPGQTIAAAHGHHSAEATGEDGRTVRLAHIGDGFAAPSAPGYYSLALGEETLELAVAPPRAPQIPRGVRHWGAAVQISALRGAAPFGTFGDLARACTTFASKGAASVAINPVHALFPGEGRDFSPYSPSSRLFLNGAMADPALAGLPPIPPAEGPPLIDWEGAMPARLAQLRAGFDALDPGTRARIARDPAMADATLVRHATFDALYARFAPAGARGWQDWPSAYRDPAGPAVARFVRENAEEIAFHLFVQWLAREGLIASQRAAREAGMDIGIIADLAVGVSTAGSDCWSLRDAMLGGLTVGAPPDPLGPQGQNWHLSTFSPAGLRRTGYAPFIAMLRSGFAAGGGLRVDHAFGLERLWVIPEGASATDGAYLSYPFRDLLRLLVLEAHRAGAIVVAENLGTSPYGFAEAIADRGLHGMEVLWFARAADAGFRGADDYRPTAVAMTGTHDTPTVAGWWSGRDLDWAERCGRLGPRTTRAEAESVREWDRGMLWSTIGGGLPRPAPEEPEPAVDAAIAHIARTPSSLAIVPLEDLLAEREQPNLPGTTDTHPNWRRRNHAALDTLLAAPAVAERTAVLSRRGG</sequence>
<dbReference type="PANTHER" id="PTHR32438">
    <property type="entry name" value="4-ALPHA-GLUCANOTRANSFERASE DPE1, CHLOROPLASTIC/AMYLOPLASTIC"/>
    <property type="match status" value="1"/>
</dbReference>
<dbReference type="Pfam" id="PF02446">
    <property type="entry name" value="Glyco_hydro_77"/>
    <property type="match status" value="1"/>
</dbReference>
<keyword evidence="6 10" id="KW-0808">Transferase</keyword>
<reference evidence="11" key="1">
    <citation type="submission" date="2022-09" db="EMBL/GenBank/DDBJ databases">
        <title>The genome sequence of Tsuneonella sp. YG55.</title>
        <authorList>
            <person name="Liu Y."/>
        </authorList>
    </citation>
    <scope>NUCLEOTIDE SEQUENCE</scope>
    <source>
        <strain evidence="11">YG55</strain>
    </source>
</reference>
<evidence type="ECO:0000313" key="11">
    <source>
        <dbReference type="EMBL" id="MCT2558963.1"/>
    </source>
</evidence>
<comment type="caution">
    <text evidence="11">The sequence shown here is derived from an EMBL/GenBank/DDBJ whole genome shotgun (WGS) entry which is preliminary data.</text>
</comment>
<evidence type="ECO:0000256" key="4">
    <source>
        <dbReference type="ARBA" id="ARBA00020295"/>
    </source>
</evidence>